<dbReference type="PRINTS" id="PR00413">
    <property type="entry name" value="HADHALOGNASE"/>
</dbReference>
<dbReference type="EMBL" id="QDDR01000006">
    <property type="protein sequence ID" value="PVE47150.1"/>
    <property type="molecule type" value="Genomic_DNA"/>
</dbReference>
<dbReference type="InterPro" id="IPR023214">
    <property type="entry name" value="HAD_sf"/>
</dbReference>
<dbReference type="OrthoDB" id="9807742at2"/>
<organism evidence="1 2">
    <name type="scientific">Pararhodobacter aggregans</name>
    <dbReference type="NCBI Taxonomy" id="404875"/>
    <lineage>
        <taxon>Bacteria</taxon>
        <taxon>Pseudomonadati</taxon>
        <taxon>Pseudomonadota</taxon>
        <taxon>Alphaproteobacteria</taxon>
        <taxon>Rhodobacterales</taxon>
        <taxon>Paracoccaceae</taxon>
        <taxon>Pararhodobacter</taxon>
    </lineage>
</organism>
<gene>
    <name evidence="1" type="ORF">DDE23_12950</name>
</gene>
<dbReference type="SFLD" id="SFLDS00003">
    <property type="entry name" value="Haloacid_Dehalogenase"/>
    <property type="match status" value="1"/>
</dbReference>
<dbReference type="InterPro" id="IPR036412">
    <property type="entry name" value="HAD-like_sf"/>
</dbReference>
<dbReference type="Proteomes" id="UP000244810">
    <property type="component" value="Unassembled WGS sequence"/>
</dbReference>
<sequence>MSGAIEGIEGVRAIVWDFDGVLNRAGRPDKAGIFPWQAKVAEELGIDAAAMAQAVFGRDKAALFTGKDDVLDRIAHWAEGAGVDLDPGDVLEIWFEADHDPDPELDRVLDLLAEAGVVQVILTNNEARRARWIAQDAGWAERVDALFASGETGVMKPAAEAFAAVETALDMAPHEILLIDDTPRNVEAAEKRGWLGWDYQAGGAMALVQALMPLLLKAER</sequence>
<evidence type="ECO:0000313" key="1">
    <source>
        <dbReference type="EMBL" id="PVE47150.1"/>
    </source>
</evidence>
<dbReference type="RefSeq" id="WP_107752162.1">
    <property type="nucleotide sequence ID" value="NZ_QBKF01000006.1"/>
</dbReference>
<name>A0A2T7UQX5_9RHOB</name>
<proteinExistence type="predicted"/>
<evidence type="ECO:0008006" key="3">
    <source>
        <dbReference type="Google" id="ProtNLM"/>
    </source>
</evidence>
<dbReference type="PANTHER" id="PTHR43611:SF3">
    <property type="entry name" value="FLAVIN MONONUCLEOTIDE HYDROLASE 1, CHLOROPLATIC"/>
    <property type="match status" value="1"/>
</dbReference>
<keyword evidence="2" id="KW-1185">Reference proteome</keyword>
<dbReference type="Gene3D" id="3.40.50.1000">
    <property type="entry name" value="HAD superfamily/HAD-like"/>
    <property type="match status" value="1"/>
</dbReference>
<reference evidence="1 2" key="1">
    <citation type="journal article" date="2011" name="Syst. Appl. Microbiol.">
        <title>Defluviimonas denitrificans gen. nov., sp. nov., and Pararhodobacter aggregans gen. nov., sp. nov., non-phototrophic Rhodobacteraceae from the biofilter of a marine aquaculture.</title>
        <authorList>
            <person name="Foesel B.U."/>
            <person name="Drake H.L."/>
            <person name="Schramm A."/>
        </authorList>
    </citation>
    <scope>NUCLEOTIDE SEQUENCE [LARGE SCALE GENOMIC DNA]</scope>
    <source>
        <strain evidence="1 2">D1-19</strain>
    </source>
</reference>
<protein>
    <recommendedName>
        <fullName evidence="3">HAD family hydrolase</fullName>
    </recommendedName>
</protein>
<dbReference type="PANTHER" id="PTHR43611">
    <property type="entry name" value="ALPHA-D-GLUCOSE 1-PHOSPHATE PHOSPHATASE"/>
    <property type="match status" value="1"/>
</dbReference>
<comment type="caution">
    <text evidence="1">The sequence shown here is derived from an EMBL/GenBank/DDBJ whole genome shotgun (WGS) entry which is preliminary data.</text>
</comment>
<dbReference type="Pfam" id="PF00702">
    <property type="entry name" value="Hydrolase"/>
    <property type="match status" value="1"/>
</dbReference>
<accession>A0A2T7UQX5</accession>
<evidence type="ECO:0000313" key="2">
    <source>
        <dbReference type="Proteomes" id="UP000244810"/>
    </source>
</evidence>
<dbReference type="SUPFAM" id="SSF56784">
    <property type="entry name" value="HAD-like"/>
    <property type="match status" value="1"/>
</dbReference>
<dbReference type="NCBIfam" id="TIGR01509">
    <property type="entry name" value="HAD-SF-IA-v3"/>
    <property type="match status" value="1"/>
</dbReference>
<dbReference type="SFLD" id="SFLDG01129">
    <property type="entry name" value="C1.5:_HAD__Beta-PGM__Phosphata"/>
    <property type="match status" value="1"/>
</dbReference>
<dbReference type="InterPro" id="IPR006439">
    <property type="entry name" value="HAD-SF_hydro_IA"/>
</dbReference>
<dbReference type="AlphaFoldDB" id="A0A2T7UQX5"/>